<keyword evidence="1" id="KW-1133">Transmembrane helix</keyword>
<protein>
    <submittedName>
        <fullName evidence="3">Endonuclease/exonuclease/phosphatase family protein</fullName>
    </submittedName>
</protein>
<dbReference type="RefSeq" id="WP_216521911.1">
    <property type="nucleotide sequence ID" value="NZ_JAHLPM010000022.1"/>
</dbReference>
<dbReference type="Proteomes" id="UP000749471">
    <property type="component" value="Unassembled WGS sequence"/>
</dbReference>
<reference evidence="3 4" key="1">
    <citation type="submission" date="2021-06" db="EMBL/GenBank/DDBJ databases">
        <authorList>
            <person name="Sun Q."/>
            <person name="Li D."/>
        </authorList>
    </citation>
    <scope>NUCLEOTIDE SEQUENCE [LARGE SCALE GENOMIC DNA]</scope>
    <source>
        <strain evidence="3 4">MSJ-40</strain>
    </source>
</reference>
<accession>A0ABS6EAQ3</accession>
<dbReference type="GO" id="GO:0004519">
    <property type="term" value="F:endonuclease activity"/>
    <property type="evidence" value="ECO:0007669"/>
    <property type="project" value="UniProtKB-KW"/>
</dbReference>
<dbReference type="Pfam" id="PF03372">
    <property type="entry name" value="Exo_endo_phos"/>
    <property type="match status" value="1"/>
</dbReference>
<proteinExistence type="predicted"/>
<evidence type="ECO:0000259" key="2">
    <source>
        <dbReference type="Pfam" id="PF03372"/>
    </source>
</evidence>
<keyword evidence="1" id="KW-0472">Membrane</keyword>
<evidence type="ECO:0000256" key="1">
    <source>
        <dbReference type="SAM" id="Phobius"/>
    </source>
</evidence>
<evidence type="ECO:0000313" key="3">
    <source>
        <dbReference type="EMBL" id="MBU5439996.1"/>
    </source>
</evidence>
<dbReference type="PANTHER" id="PTHR14859">
    <property type="entry name" value="CALCOFLUOR WHITE HYPERSENSITIVE PROTEIN PRECURSOR"/>
    <property type="match status" value="1"/>
</dbReference>
<comment type="caution">
    <text evidence="3">The sequence shown here is derived from an EMBL/GenBank/DDBJ whole genome shotgun (WGS) entry which is preliminary data.</text>
</comment>
<keyword evidence="3" id="KW-0378">Hydrolase</keyword>
<dbReference type="InterPro" id="IPR051916">
    <property type="entry name" value="GPI-anchor_lipid_remodeler"/>
</dbReference>
<name>A0ABS6EAQ3_9FIRM</name>
<organism evidence="3 4">
    <name type="scientific">Tissierella simiarum</name>
    <dbReference type="NCBI Taxonomy" id="2841534"/>
    <lineage>
        <taxon>Bacteria</taxon>
        <taxon>Bacillati</taxon>
        <taxon>Bacillota</taxon>
        <taxon>Tissierellia</taxon>
        <taxon>Tissierellales</taxon>
        <taxon>Tissierellaceae</taxon>
        <taxon>Tissierella</taxon>
    </lineage>
</organism>
<keyword evidence="3" id="KW-0255">Endonuclease</keyword>
<evidence type="ECO:0000313" key="4">
    <source>
        <dbReference type="Proteomes" id="UP000749471"/>
    </source>
</evidence>
<feature type="domain" description="Endonuclease/exonuclease/phosphatase" evidence="2">
    <location>
        <begin position="58"/>
        <end position="291"/>
    </location>
</feature>
<dbReference type="PANTHER" id="PTHR14859:SF1">
    <property type="entry name" value="PGAP2-INTERACTING PROTEIN"/>
    <property type="match status" value="1"/>
</dbReference>
<keyword evidence="1" id="KW-0812">Transmembrane</keyword>
<sequence length="351" mass="40127">MVTARKVGIIILIIAILFGLFLLIITITNYKPEEITEIIINNNQGKIIDSSIPLTCTSFNIGYGGLDENQNFFADGGSNSRAASREKVVGNLNDIIELLDTINSDFLLLQEVDFDSSRSYKIDQVKYFQEKYPNYSSVFGINYKVAWVPVPILKPMGKAYSGILTLSKYHAIDAFRVQLPGTEKWPIQLFELDRCFIETRFPVNNGKELVLLNSHLSAFDKGGVIRQQQLNYLKSYIENEYFKGNYIIVGGDWNHNLPDTDPYSFNSTEEWPFWLENLPQDFKPRGFSWAIDKEVPTVRTLAEEYTDGYNFLAVIDGFLISDNVEVLETYAIDNNFRNSDHNPVTIEFLLK</sequence>
<dbReference type="InterPro" id="IPR005135">
    <property type="entry name" value="Endo/exonuclease/phosphatase"/>
</dbReference>
<feature type="transmembrane region" description="Helical" evidence="1">
    <location>
        <begin position="7"/>
        <end position="27"/>
    </location>
</feature>
<keyword evidence="4" id="KW-1185">Reference proteome</keyword>
<keyword evidence="3" id="KW-0540">Nuclease</keyword>
<gene>
    <name evidence="3" type="ORF">KQI42_18460</name>
</gene>
<dbReference type="EMBL" id="JAHLPM010000022">
    <property type="protein sequence ID" value="MBU5439996.1"/>
    <property type="molecule type" value="Genomic_DNA"/>
</dbReference>